<keyword evidence="3 6" id="KW-0067">ATP-binding</keyword>
<dbReference type="InterPro" id="IPR003593">
    <property type="entry name" value="AAA+_ATPase"/>
</dbReference>
<feature type="domain" description="ABC transporter" evidence="5">
    <location>
        <begin position="97"/>
        <end position="326"/>
    </location>
</feature>
<evidence type="ECO:0000256" key="2">
    <source>
        <dbReference type="ARBA" id="ARBA00022741"/>
    </source>
</evidence>
<dbReference type="SUPFAM" id="SSF52540">
    <property type="entry name" value="P-loop containing nucleoside triphosphate hydrolases"/>
    <property type="match status" value="1"/>
</dbReference>
<dbReference type="GO" id="GO:0022857">
    <property type="term" value="F:transmembrane transporter activity"/>
    <property type="evidence" value="ECO:0007669"/>
    <property type="project" value="UniProtKB-ARBA"/>
</dbReference>
<dbReference type="SMART" id="SM00382">
    <property type="entry name" value="AAA"/>
    <property type="match status" value="1"/>
</dbReference>
<dbReference type="GO" id="GO:0098796">
    <property type="term" value="C:membrane protein complex"/>
    <property type="evidence" value="ECO:0007669"/>
    <property type="project" value="UniProtKB-ARBA"/>
</dbReference>
<dbReference type="PROSITE" id="PS00211">
    <property type="entry name" value="ABC_TRANSPORTER_1"/>
    <property type="match status" value="1"/>
</dbReference>
<accession>A0A5C5Y6J6</accession>
<reference evidence="6 7" key="1">
    <citation type="submission" date="2019-02" db="EMBL/GenBank/DDBJ databases">
        <title>Deep-cultivation of Planctomycetes and their phenomic and genomic characterization uncovers novel biology.</title>
        <authorList>
            <person name="Wiegand S."/>
            <person name="Jogler M."/>
            <person name="Boedeker C."/>
            <person name="Pinto D."/>
            <person name="Vollmers J."/>
            <person name="Rivas-Marin E."/>
            <person name="Kohn T."/>
            <person name="Peeters S.H."/>
            <person name="Heuer A."/>
            <person name="Rast P."/>
            <person name="Oberbeckmann S."/>
            <person name="Bunk B."/>
            <person name="Jeske O."/>
            <person name="Meyerdierks A."/>
            <person name="Storesund J.E."/>
            <person name="Kallscheuer N."/>
            <person name="Luecker S."/>
            <person name="Lage O.M."/>
            <person name="Pohl T."/>
            <person name="Merkel B.J."/>
            <person name="Hornburger P."/>
            <person name="Mueller R.-W."/>
            <person name="Bruemmer F."/>
            <person name="Labrenz M."/>
            <person name="Spormann A.M."/>
            <person name="Op Den Camp H."/>
            <person name="Overmann J."/>
            <person name="Amann R."/>
            <person name="Jetten M.S.M."/>
            <person name="Mascher T."/>
            <person name="Medema M.H."/>
            <person name="Devos D.P."/>
            <person name="Kaster A.-K."/>
            <person name="Ovreas L."/>
            <person name="Rohde M."/>
            <person name="Galperin M.Y."/>
            <person name="Jogler C."/>
        </authorList>
    </citation>
    <scope>NUCLEOTIDE SEQUENCE [LARGE SCALE GENOMIC DNA]</scope>
    <source>
        <strain evidence="6 7">Pan14r</strain>
    </source>
</reference>
<dbReference type="PANTHER" id="PTHR42798">
    <property type="entry name" value="LIPOPROTEIN-RELEASING SYSTEM ATP-BINDING PROTEIN LOLD"/>
    <property type="match status" value="1"/>
</dbReference>
<dbReference type="CDD" id="cd03255">
    <property type="entry name" value="ABC_MJ0796_LolCDE_FtsE"/>
    <property type="match status" value="1"/>
</dbReference>
<evidence type="ECO:0000313" key="6">
    <source>
        <dbReference type="EMBL" id="TWT70251.1"/>
    </source>
</evidence>
<dbReference type="AlphaFoldDB" id="A0A5C5Y6J6"/>
<dbReference type="InterPro" id="IPR003439">
    <property type="entry name" value="ABC_transporter-like_ATP-bd"/>
</dbReference>
<evidence type="ECO:0000256" key="1">
    <source>
        <dbReference type="ARBA" id="ARBA00022448"/>
    </source>
</evidence>
<dbReference type="PANTHER" id="PTHR42798:SF2">
    <property type="entry name" value="ABC TRANSPORTER ATP-BINDING PROTEIN MG467-RELATED"/>
    <property type="match status" value="1"/>
</dbReference>
<dbReference type="InterPro" id="IPR017911">
    <property type="entry name" value="MacB-like_ATP-bd"/>
</dbReference>
<organism evidence="6 7">
    <name type="scientific">Crateriforma conspicua</name>
    <dbReference type="NCBI Taxonomy" id="2527996"/>
    <lineage>
        <taxon>Bacteria</taxon>
        <taxon>Pseudomonadati</taxon>
        <taxon>Planctomycetota</taxon>
        <taxon>Planctomycetia</taxon>
        <taxon>Planctomycetales</taxon>
        <taxon>Planctomycetaceae</taxon>
        <taxon>Crateriforma</taxon>
    </lineage>
</organism>
<keyword evidence="1" id="KW-0813">Transport</keyword>
<evidence type="ECO:0000313" key="7">
    <source>
        <dbReference type="Proteomes" id="UP000317238"/>
    </source>
</evidence>
<dbReference type="Proteomes" id="UP000317238">
    <property type="component" value="Unassembled WGS sequence"/>
</dbReference>
<gene>
    <name evidence="6" type="ORF">Pan14r_25560</name>
</gene>
<dbReference type="PROSITE" id="PS50893">
    <property type="entry name" value="ABC_TRANSPORTER_2"/>
    <property type="match status" value="1"/>
</dbReference>
<dbReference type="InterPro" id="IPR017871">
    <property type="entry name" value="ABC_transporter-like_CS"/>
</dbReference>
<dbReference type="GO" id="GO:0016887">
    <property type="term" value="F:ATP hydrolysis activity"/>
    <property type="evidence" value="ECO:0007669"/>
    <property type="project" value="InterPro"/>
</dbReference>
<comment type="similarity">
    <text evidence="4">Belongs to the ABC transporter superfamily. Macrolide exporter (TC 3.A.1.122) family.</text>
</comment>
<dbReference type="EMBL" id="SJPL01000001">
    <property type="protein sequence ID" value="TWT70251.1"/>
    <property type="molecule type" value="Genomic_DNA"/>
</dbReference>
<proteinExistence type="inferred from homology"/>
<evidence type="ECO:0000256" key="3">
    <source>
        <dbReference type="ARBA" id="ARBA00022840"/>
    </source>
</evidence>
<sequence>MDAGTKLRNTIGHDAGPATLSGPNLGICGSIVTAFVFGPIPVDHSRIDRVSFPIDGRRYTVDQATCQSTAQQPGRFRIGGPINRSALMPSDPNETVYDIRGLTKIYPMGEVEVHALRGVNLRIPESEFVVLLGPSGSGKSTLLNIMGGLDVPTDGEVRYRDLDMTRADANRLTWFRRESVGFVFQFYNLIPSLTARENVSLVTDIATDPMTAEEALDIVGLSDRLDHFPSQLSGGQQQRVAIARAIAKRPDVLLCDEPTGALDAHTGITVLEAISNINAELGTTTAVITHNAAIGQIADRIVSMRDGVIVDETRNSTKAPVSSMSW</sequence>
<dbReference type="Gene3D" id="3.40.50.300">
    <property type="entry name" value="P-loop containing nucleotide triphosphate hydrolases"/>
    <property type="match status" value="1"/>
</dbReference>
<dbReference type="InterPro" id="IPR027417">
    <property type="entry name" value="P-loop_NTPase"/>
</dbReference>
<dbReference type="Pfam" id="PF00005">
    <property type="entry name" value="ABC_tran"/>
    <property type="match status" value="1"/>
</dbReference>
<dbReference type="FunFam" id="3.40.50.300:FF:000032">
    <property type="entry name" value="Export ABC transporter ATP-binding protein"/>
    <property type="match status" value="1"/>
</dbReference>
<protein>
    <submittedName>
        <fullName evidence="6">Putative ABC transporter ATP-binding protein</fullName>
    </submittedName>
</protein>
<dbReference type="GO" id="GO:0005524">
    <property type="term" value="F:ATP binding"/>
    <property type="evidence" value="ECO:0007669"/>
    <property type="project" value="UniProtKB-KW"/>
</dbReference>
<keyword evidence="7" id="KW-1185">Reference proteome</keyword>
<evidence type="ECO:0000259" key="5">
    <source>
        <dbReference type="PROSITE" id="PS50893"/>
    </source>
</evidence>
<name>A0A5C5Y6J6_9PLAN</name>
<evidence type="ECO:0000256" key="4">
    <source>
        <dbReference type="ARBA" id="ARBA00038388"/>
    </source>
</evidence>
<keyword evidence="2" id="KW-0547">Nucleotide-binding</keyword>
<comment type="caution">
    <text evidence="6">The sequence shown here is derived from an EMBL/GenBank/DDBJ whole genome shotgun (WGS) entry which is preliminary data.</text>
</comment>